<dbReference type="EMBL" id="FNRF01000004">
    <property type="protein sequence ID" value="SEA70179.1"/>
    <property type="molecule type" value="Genomic_DNA"/>
</dbReference>
<evidence type="ECO:0000259" key="1">
    <source>
        <dbReference type="Pfam" id="PF12705"/>
    </source>
</evidence>
<feature type="domain" description="PD-(D/E)XK endonuclease-like" evidence="1">
    <location>
        <begin position="561"/>
        <end position="807"/>
    </location>
</feature>
<proteinExistence type="predicted"/>
<accession>A0A1H4DCP6</accession>
<evidence type="ECO:0000313" key="2">
    <source>
        <dbReference type="EMBL" id="SEA70179.1"/>
    </source>
</evidence>
<reference evidence="2 3" key="1">
    <citation type="submission" date="2016-10" db="EMBL/GenBank/DDBJ databases">
        <authorList>
            <person name="de Groot N.N."/>
        </authorList>
    </citation>
    <scope>NUCLEOTIDE SEQUENCE [LARGE SCALE GENOMIC DNA]</scope>
    <source>
        <strain evidence="2 3">D31d</strain>
    </source>
</reference>
<dbReference type="AlphaFoldDB" id="A0A1H4DCP6"/>
<dbReference type="OrthoDB" id="1007491at2"/>
<dbReference type="Gene3D" id="3.90.320.10">
    <property type="match status" value="1"/>
</dbReference>
<evidence type="ECO:0000313" key="3">
    <source>
        <dbReference type="Proteomes" id="UP000182257"/>
    </source>
</evidence>
<dbReference type="Pfam" id="PF12705">
    <property type="entry name" value="PDDEXK_1"/>
    <property type="match status" value="1"/>
</dbReference>
<organism evidence="2 3">
    <name type="scientific">Xylanibacter ruminicola</name>
    <name type="common">Prevotella ruminicola</name>
    <dbReference type="NCBI Taxonomy" id="839"/>
    <lineage>
        <taxon>Bacteria</taxon>
        <taxon>Pseudomonadati</taxon>
        <taxon>Bacteroidota</taxon>
        <taxon>Bacteroidia</taxon>
        <taxon>Bacteroidales</taxon>
        <taxon>Prevotellaceae</taxon>
        <taxon>Xylanibacter</taxon>
    </lineage>
</organism>
<gene>
    <name evidence="2" type="ORF">SAMN05216462_2233</name>
</gene>
<dbReference type="Proteomes" id="UP000182257">
    <property type="component" value="Unassembled WGS sequence"/>
</dbReference>
<name>A0A1H4DCP6_XYLRU</name>
<sequence>MRIVYSPYYSGSYYVDLKKRKESLLGLKVCGSRELLSELELRAGIVSQELSEPEQLIAFHEVLSENVTGTIFEQSFRSDEVGVSRQLMAWSNSLLMEGWTPESAVETDKLRDLAKIVKGVKVKPISTRWHELTSHLKSHRILMEDDYIEVHDKEHIPAVIRRALDELAKQTTVSYTVSQGNIPDDFKVYQFKTRTEAYQWYLSKPEVLQNTDVTISSDNCILNDMAIAMGQPVVNSTATNSNPQLLQLFKLGMSLFARPLNVYNLLSYLQIPGNPLGGVSYQLARVLANEGGINEEWQKVIDEYDFTDDEGKDKRSDKLAFIEMINKDYDAEKILVDDVKGYAGKLAHWCDQSLRSDKVDDERKEQLVVLASFCRSLHEILPADGYITSEVLKAHIDGIYRPQSFTHMKARQYSPDTITSIAQLADDAEKVCWLGCVGATLPAYPFDFLNTTELDMLHAQDIMIPSKPAFYTRYHQLEMDALKHVSQLILVTWDFDNNARQEEHSLITELKHTHKDDWENCVTKDAVPNLIEKSDNIHKLEMQTYYNLSSDLANLKRDKESYSSIDTLIQHPFDYTMTHLLKLNEPQVGQLPDLDTTEGLVAHLFVQKLFELYGEKMAEEYQKLASDAIQKLVYEVIQQKGAVLLLPEYKLERQQFESILKESVTVLTNIIQNLHLKPVGSEVEFNVNLESIGAFNGSIDMVLKNDNDDLVIFDFKWSEAKHYKTDLEERKAMQLELYAEAAQKHYGSKIVGVAYYLFPLKTLFTTYFPESSHIRHIKVKTEVENRNILKEVQNAYKFRRNELNRGHIEDGEVTEIANLEYTTDTADTPRYPLNEAYKLDGLKSCPYVKKDKPAFSKKTSFEKSKSNPKEIKTTHPILKGRLV</sequence>
<dbReference type="InterPro" id="IPR038726">
    <property type="entry name" value="PDDEXK_AddAB-type"/>
</dbReference>
<dbReference type="RefSeq" id="WP_074761604.1">
    <property type="nucleotide sequence ID" value="NZ_FNRF01000004.1"/>
</dbReference>
<dbReference type="InterPro" id="IPR011604">
    <property type="entry name" value="PDDEXK-like_dom_sf"/>
</dbReference>
<protein>
    <submittedName>
        <fullName evidence="2">PD-(D/E)XK nuclease superfamily protein</fullName>
    </submittedName>
</protein>